<dbReference type="GO" id="GO:0004106">
    <property type="term" value="F:chorismate mutase activity"/>
    <property type="evidence" value="ECO:0007669"/>
    <property type="project" value="UniProtKB-EC"/>
</dbReference>
<dbReference type="GO" id="GO:0046417">
    <property type="term" value="P:chorismate metabolic process"/>
    <property type="evidence" value="ECO:0007669"/>
    <property type="project" value="InterPro"/>
</dbReference>
<protein>
    <recommendedName>
        <fullName evidence="1">chorismate mutase</fullName>
        <ecNumber evidence="1">5.4.99.5</ecNumber>
    </recommendedName>
</protein>
<dbReference type="InterPro" id="IPR036979">
    <property type="entry name" value="CM_dom_sf"/>
</dbReference>
<dbReference type="Pfam" id="PF01817">
    <property type="entry name" value="CM_2"/>
    <property type="match status" value="1"/>
</dbReference>
<keyword evidence="4" id="KW-1185">Reference proteome</keyword>
<evidence type="ECO:0000256" key="1">
    <source>
        <dbReference type="ARBA" id="ARBA00012404"/>
    </source>
</evidence>
<evidence type="ECO:0000259" key="2">
    <source>
        <dbReference type="PROSITE" id="PS51168"/>
    </source>
</evidence>
<reference evidence="3" key="2">
    <citation type="submission" date="2020-09" db="EMBL/GenBank/DDBJ databases">
        <authorList>
            <person name="Sun Q."/>
            <person name="Zhou Y."/>
        </authorList>
    </citation>
    <scope>NUCLEOTIDE SEQUENCE</scope>
    <source>
        <strain evidence="3">CGMCC 1.12426</strain>
    </source>
</reference>
<dbReference type="SMART" id="SM00830">
    <property type="entry name" value="CM_2"/>
    <property type="match status" value="1"/>
</dbReference>
<dbReference type="SUPFAM" id="SSF48600">
    <property type="entry name" value="Chorismate mutase II"/>
    <property type="match status" value="1"/>
</dbReference>
<organism evidence="3 4">
    <name type="scientific">Roseibium aquae</name>
    <dbReference type="NCBI Taxonomy" id="1323746"/>
    <lineage>
        <taxon>Bacteria</taxon>
        <taxon>Pseudomonadati</taxon>
        <taxon>Pseudomonadota</taxon>
        <taxon>Alphaproteobacteria</taxon>
        <taxon>Hyphomicrobiales</taxon>
        <taxon>Stappiaceae</taxon>
        <taxon>Roseibium</taxon>
    </lineage>
</organism>
<dbReference type="InterPro" id="IPR002701">
    <property type="entry name" value="CM_II_prokaryot"/>
</dbReference>
<dbReference type="Proteomes" id="UP000605148">
    <property type="component" value="Unassembled WGS sequence"/>
</dbReference>
<accession>A0A916WYL2</accession>
<name>A0A916WYL2_9HYPH</name>
<dbReference type="EC" id="5.4.99.5" evidence="1"/>
<evidence type="ECO:0000313" key="4">
    <source>
        <dbReference type="Proteomes" id="UP000605148"/>
    </source>
</evidence>
<feature type="domain" description="Chorismate mutase" evidence="2">
    <location>
        <begin position="37"/>
        <end position="129"/>
    </location>
</feature>
<gene>
    <name evidence="3" type="ORF">GCM10011316_09450</name>
</gene>
<reference evidence="3" key="1">
    <citation type="journal article" date="2014" name="Int. J. Syst. Evol. Microbiol.">
        <title>Complete genome sequence of Corynebacterium casei LMG S-19264T (=DSM 44701T), isolated from a smear-ripened cheese.</title>
        <authorList>
            <consortium name="US DOE Joint Genome Institute (JGI-PGF)"/>
            <person name="Walter F."/>
            <person name="Albersmeier A."/>
            <person name="Kalinowski J."/>
            <person name="Ruckert C."/>
        </authorList>
    </citation>
    <scope>NUCLEOTIDE SEQUENCE</scope>
    <source>
        <strain evidence="3">CGMCC 1.12426</strain>
    </source>
</reference>
<evidence type="ECO:0000313" key="3">
    <source>
        <dbReference type="EMBL" id="GGB39548.1"/>
    </source>
</evidence>
<sequence length="324" mass="35548">MRLWKVSTFSFAFGTRHAYDYRPLKVFRRYDPMTQFPEGGASLAALRQRIDALDAELHTLLMERARVIEGIVAAKRASGAAGPVFRPDREADMMRQLVERHDSDLPILTIEHLWREIITSCTGLQAPFTVHLDGSADLLGLLDVARFYFGFSTGLEVAGDQADVVGIVAASPNDLGLIALTDRADLPWWRGLTETGARIIARVPYLMMEDRPADLPALVIGRPVPVETVLETHVYDARWAGALPGRLMDQGIEVLSFHRSHQGVDALLAVSAELPDTAVFELCELAGAEPDVLRRVGGYAAPIDVEGEADEEFDETAQTASEGL</sequence>
<dbReference type="InterPro" id="IPR036263">
    <property type="entry name" value="Chorismate_II_sf"/>
</dbReference>
<proteinExistence type="predicted"/>
<dbReference type="PROSITE" id="PS51168">
    <property type="entry name" value="CHORISMATE_MUT_2"/>
    <property type="match status" value="1"/>
</dbReference>
<dbReference type="AlphaFoldDB" id="A0A916WYL2"/>
<dbReference type="EMBL" id="BMFA01000002">
    <property type="protein sequence ID" value="GGB39548.1"/>
    <property type="molecule type" value="Genomic_DNA"/>
</dbReference>
<comment type="caution">
    <text evidence="3">The sequence shown here is derived from an EMBL/GenBank/DDBJ whole genome shotgun (WGS) entry which is preliminary data.</text>
</comment>
<dbReference type="Gene3D" id="1.20.59.10">
    <property type="entry name" value="Chorismate mutase"/>
    <property type="match status" value="1"/>
</dbReference>